<sequence length="345" mass="37263">MRTWIKNPVATWTGNQLRAPNGVVVDGSTIIELVDGEPSSPCDAAYAADDCVLLPGLVNCHHHFYQTLTRALPAALNKELFEWLTALYPIWANLSEAAIAASTRTALAELLLSGCTTTTDHHYIFPSGCEHAIDIQAEIAGEVGIRAILTRGSMSLGKEGGGLPPDEVVQDADTILKDSERLIHKFHEAGDGAMLQIALAPCSPFSVTTELMRDSAQLARNEGVLLHTHLAETEDENEFCEQMFGRRPLDYLEQVGWLSDDVWLAHGIHFNQDEINRLGDARVAISHCPSSNMALASGICPVNDLVNAGCAVGLGVDGSASNDCSNLMQEVRQAFLSQRLKYGSA</sequence>
<reference evidence="5" key="1">
    <citation type="submission" date="2018-05" db="EMBL/GenBank/DDBJ databases">
        <authorList>
            <person name="Lanie J.A."/>
            <person name="Ng W.-L."/>
            <person name="Kazmierczak K.M."/>
            <person name="Andrzejewski T.M."/>
            <person name="Davidsen T.M."/>
            <person name="Wayne K.J."/>
            <person name="Tettelin H."/>
            <person name="Glass J.I."/>
            <person name="Rusch D."/>
            <person name="Podicherti R."/>
            <person name="Tsui H.-C.T."/>
            <person name="Winkler M.E."/>
        </authorList>
    </citation>
    <scope>NUCLEOTIDE SEQUENCE</scope>
</reference>
<dbReference type="Gene3D" id="2.30.40.10">
    <property type="entry name" value="Urease, subunit C, domain 1"/>
    <property type="match status" value="1"/>
</dbReference>
<dbReference type="SUPFAM" id="SSF51556">
    <property type="entry name" value="Metallo-dependent hydrolases"/>
    <property type="match status" value="1"/>
</dbReference>
<dbReference type="SUPFAM" id="SSF51338">
    <property type="entry name" value="Composite domain of metallo-dependent hydrolases"/>
    <property type="match status" value="1"/>
</dbReference>
<dbReference type="GO" id="GO:0016814">
    <property type="term" value="F:hydrolase activity, acting on carbon-nitrogen (but not peptide) bonds, in cyclic amidines"/>
    <property type="evidence" value="ECO:0007669"/>
    <property type="project" value="UniProtKB-ARBA"/>
</dbReference>
<evidence type="ECO:0000256" key="3">
    <source>
        <dbReference type="ARBA" id="ARBA00022833"/>
    </source>
</evidence>
<dbReference type="Gene3D" id="3.20.20.140">
    <property type="entry name" value="Metal-dependent hydrolases"/>
    <property type="match status" value="1"/>
</dbReference>
<evidence type="ECO:0000259" key="4">
    <source>
        <dbReference type="Pfam" id="PF01979"/>
    </source>
</evidence>
<evidence type="ECO:0000313" key="5">
    <source>
        <dbReference type="EMBL" id="SVC51509.1"/>
    </source>
</evidence>
<keyword evidence="2" id="KW-0378">Hydrolase</keyword>
<organism evidence="5">
    <name type="scientific">marine metagenome</name>
    <dbReference type="NCBI Taxonomy" id="408172"/>
    <lineage>
        <taxon>unclassified sequences</taxon>
        <taxon>metagenomes</taxon>
        <taxon>ecological metagenomes</taxon>
    </lineage>
</organism>
<dbReference type="AlphaFoldDB" id="A0A382MRP0"/>
<dbReference type="PANTHER" id="PTHR43794">
    <property type="entry name" value="AMINOHYDROLASE SSNA-RELATED"/>
    <property type="match status" value="1"/>
</dbReference>
<dbReference type="InterPro" id="IPR011059">
    <property type="entry name" value="Metal-dep_hydrolase_composite"/>
</dbReference>
<dbReference type="GO" id="GO:0019239">
    <property type="term" value="F:deaminase activity"/>
    <property type="evidence" value="ECO:0007669"/>
    <property type="project" value="UniProtKB-ARBA"/>
</dbReference>
<dbReference type="PANTHER" id="PTHR43794:SF11">
    <property type="entry name" value="AMIDOHYDROLASE-RELATED DOMAIN-CONTAINING PROTEIN"/>
    <property type="match status" value="1"/>
</dbReference>
<dbReference type="CDD" id="cd01298">
    <property type="entry name" value="ATZ_TRZ_like"/>
    <property type="match status" value="1"/>
</dbReference>
<evidence type="ECO:0000256" key="2">
    <source>
        <dbReference type="ARBA" id="ARBA00022801"/>
    </source>
</evidence>
<feature type="non-terminal residue" evidence="5">
    <location>
        <position position="345"/>
    </location>
</feature>
<keyword evidence="3" id="KW-0862">Zinc</keyword>
<dbReference type="NCBIfam" id="NF006055">
    <property type="entry name" value="PRK08203.1"/>
    <property type="match status" value="1"/>
</dbReference>
<dbReference type="InterPro" id="IPR032466">
    <property type="entry name" value="Metal_Hydrolase"/>
</dbReference>
<dbReference type="GO" id="GO:0046872">
    <property type="term" value="F:metal ion binding"/>
    <property type="evidence" value="ECO:0007669"/>
    <property type="project" value="UniProtKB-KW"/>
</dbReference>
<dbReference type="InterPro" id="IPR050287">
    <property type="entry name" value="MTA/SAH_deaminase"/>
</dbReference>
<protein>
    <recommendedName>
        <fullName evidence="4">Amidohydrolase-related domain-containing protein</fullName>
    </recommendedName>
</protein>
<evidence type="ECO:0000256" key="1">
    <source>
        <dbReference type="ARBA" id="ARBA00022723"/>
    </source>
</evidence>
<accession>A0A382MRP0</accession>
<dbReference type="EMBL" id="UINC01095431">
    <property type="protein sequence ID" value="SVC51509.1"/>
    <property type="molecule type" value="Genomic_DNA"/>
</dbReference>
<name>A0A382MRP0_9ZZZZ</name>
<dbReference type="FunFam" id="3.20.20.140:FF:000014">
    <property type="entry name" value="5-methylthioadenosine/S-adenosylhomocysteine deaminase"/>
    <property type="match status" value="1"/>
</dbReference>
<dbReference type="InterPro" id="IPR006680">
    <property type="entry name" value="Amidohydro-rel"/>
</dbReference>
<keyword evidence="1" id="KW-0479">Metal-binding</keyword>
<gene>
    <name evidence="5" type="ORF">METZ01_LOCUS304363</name>
</gene>
<feature type="domain" description="Amidohydrolase-related" evidence="4">
    <location>
        <begin position="52"/>
        <end position="342"/>
    </location>
</feature>
<proteinExistence type="predicted"/>
<dbReference type="Pfam" id="PF01979">
    <property type="entry name" value="Amidohydro_1"/>
    <property type="match status" value="1"/>
</dbReference>